<feature type="domain" description="Glutaredoxin" evidence="1">
    <location>
        <begin position="3"/>
        <end position="65"/>
    </location>
</feature>
<keyword evidence="3" id="KW-1185">Reference proteome</keyword>
<accession>H6X3J0</accession>
<sequence>MKVTIYGRSSGCKWCDTAKAVCETNGFDMTFIDIDSEGIDANKLAEICGEPVRSVPQIFVNGEFVKGGCTGFVEGLKEGKFI</sequence>
<evidence type="ECO:0000313" key="2">
    <source>
        <dbReference type="EMBL" id="AFA44306.1"/>
    </source>
</evidence>
<reference evidence="2 3" key="1">
    <citation type="journal article" date="2012" name="J. Virol.">
        <title>Genome of Klebsiella sp.-Infecting Bacteriophage vB_KleM_RaK2.</title>
        <authorList>
            <person name="Simoliunas E."/>
            <person name="Kaliniene L."/>
            <person name="Truncaite L."/>
            <person name="Klausa V."/>
            <person name="Zajanckauskaite A."/>
            <person name="Meskys R."/>
        </authorList>
    </citation>
    <scope>NUCLEOTIDE SEQUENCE [LARGE SCALE GENOMIC DNA]</scope>
</reference>
<dbReference type="Gene3D" id="3.40.30.10">
    <property type="entry name" value="Glutaredoxin"/>
    <property type="match status" value="1"/>
</dbReference>
<dbReference type="RefSeq" id="YP_007007188.1">
    <property type="nucleotide sequence ID" value="NC_019526.1"/>
</dbReference>
<gene>
    <name evidence="2" type="ORF">RaK2_00033</name>
</gene>
<dbReference type="SUPFAM" id="SSF52833">
    <property type="entry name" value="Thioredoxin-like"/>
    <property type="match status" value="1"/>
</dbReference>
<dbReference type="KEGG" id="vg:14012621"/>
<proteinExistence type="predicted"/>
<evidence type="ECO:0000259" key="1">
    <source>
        <dbReference type="Pfam" id="PF00462"/>
    </source>
</evidence>
<dbReference type="Proteomes" id="UP000007524">
    <property type="component" value="Segment"/>
</dbReference>
<name>H6X3J0_9CAUD</name>
<organism evidence="2 3">
    <name type="scientific">Klebsiella phage vB_KleM_RaK2</name>
    <dbReference type="NCBI Taxonomy" id="1147094"/>
    <lineage>
        <taxon>Viruses</taxon>
        <taxon>Duplodnaviria</taxon>
        <taxon>Heunggongvirae</taxon>
        <taxon>Uroviricota</taxon>
        <taxon>Caudoviricetes</taxon>
        <taxon>Alcyoneusvirus</taxon>
        <taxon>Alcyoneusvirus RaK2</taxon>
    </lineage>
</organism>
<protein>
    <recommendedName>
        <fullName evidence="1">Glutaredoxin domain-containing protein</fullName>
    </recommendedName>
</protein>
<dbReference type="EMBL" id="JQ513383">
    <property type="protein sequence ID" value="AFA44306.1"/>
    <property type="molecule type" value="Genomic_DNA"/>
</dbReference>
<dbReference type="Pfam" id="PF00462">
    <property type="entry name" value="Glutaredoxin"/>
    <property type="match status" value="1"/>
</dbReference>
<dbReference type="CDD" id="cd02066">
    <property type="entry name" value="GRX_family"/>
    <property type="match status" value="1"/>
</dbReference>
<evidence type="ECO:0000313" key="3">
    <source>
        <dbReference type="Proteomes" id="UP000007524"/>
    </source>
</evidence>
<dbReference type="OrthoDB" id="25064at10239"/>
<dbReference type="InterPro" id="IPR002109">
    <property type="entry name" value="Glutaredoxin"/>
</dbReference>
<dbReference type="PROSITE" id="PS51354">
    <property type="entry name" value="GLUTAREDOXIN_2"/>
    <property type="match status" value="1"/>
</dbReference>
<dbReference type="GeneID" id="14012621"/>
<dbReference type="InterPro" id="IPR036249">
    <property type="entry name" value="Thioredoxin-like_sf"/>
</dbReference>